<dbReference type="EMBL" id="QJKJ01008404">
    <property type="protein sequence ID" value="RDX79884.1"/>
    <property type="molecule type" value="Genomic_DNA"/>
</dbReference>
<proteinExistence type="predicted"/>
<feature type="repeat" description="PPR" evidence="6">
    <location>
        <begin position="481"/>
        <end position="515"/>
    </location>
</feature>
<dbReference type="NCBIfam" id="TIGR00756">
    <property type="entry name" value="PPR"/>
    <property type="match status" value="4"/>
</dbReference>
<dbReference type="GO" id="GO:0009507">
    <property type="term" value="C:chloroplast"/>
    <property type="evidence" value="ECO:0007669"/>
    <property type="project" value="UniProtKB-SubCell"/>
</dbReference>
<dbReference type="PANTHER" id="PTHR47926">
    <property type="entry name" value="PENTATRICOPEPTIDE REPEAT-CONTAINING PROTEIN"/>
    <property type="match status" value="1"/>
</dbReference>
<dbReference type="FunFam" id="1.25.40.10:FF:000573">
    <property type="entry name" value="Pentatricopeptide repeat-containing protein mitochondrial"/>
    <property type="match status" value="1"/>
</dbReference>
<dbReference type="InterPro" id="IPR046848">
    <property type="entry name" value="E_motif"/>
</dbReference>
<dbReference type="GO" id="GO:0009451">
    <property type="term" value="P:RNA modification"/>
    <property type="evidence" value="ECO:0007669"/>
    <property type="project" value="InterPro"/>
</dbReference>
<dbReference type="PROSITE" id="PS51375">
    <property type="entry name" value="PPR"/>
    <property type="match status" value="3"/>
</dbReference>
<sequence>MRVMASAVVTVPVPARAPVSVEGGSPSSTPSPSPSPSRGVSIRSRLSKLCQQGQPHVARHLLDTLPRASTAVWNTVIIGFVCNQMPMEALMLYAEMKSTPDTPSDCYTFSSTLKACALTQDLMAGKALHSHFLRSQSNSRIVDNSLLNMYSTCLPPSSTQSQHDYVLKVFRAMRKRNVVARNTLISWFVKTHRHLHALRAFANLLKTSLTPTPITFVNVFPAVPDPKTALIFYGLLLKFGADYVNDVFTVSSAIVMFADLGCLDYARMVFDRCSNKNTEVWNTMIGAYVQNNCPLQGIHVFVRALESEEAVCDDVTFLSVISAVSQLQQIKLAQQLHAFVLKSLAVSPIIVVNAIVVMYSRCNFVDTSFKVFDKMSERDAVSWNTIISAFVQNGLDDEALMLVCEMQKQKFKIDSVTVTALLSAASNLRNSYIGRQTHAYLIRHGIQFEGMESYLIDMYAKSGLIRTSELLFGQNCPSDRDLATWNAMIAGYTQNGFSDKAILVLREALVHKVMPNAVTLASIFPACSSVGSTAFARQLHGFSIRHFLDNNVYVGTALLDTYSKSGAISYAENVFIRTPEKNSVTYTTMIMSYGQHGMGKRALALYDSMLRCDINPDAITFVAILSACSYSGLVEEGLNIFKSMDKVHKIKPSVEHYCCVADMLGRVGRVVEAYEFAERLGEDGNAIEIWGSILGACKIHGYFELGKVIAEKLLNMETEKRIAGYHVLLSNIYAEEGEWESVDRVRNQMKEKHLQKEMGCSWVEIAGCVNCFVSKDEKHPQSGEIYYILDKLTMDMKDDQFDKTEAEKLRADTEMKGEGLEKDSYDLNDYDQERHLSFDSETRREAKNGNFVCDYTTLPYFFINHTFSYSSN</sequence>
<comment type="subcellular location">
    <subcellularLocation>
        <location evidence="1">Plastid</location>
        <location evidence="1">Chloroplast</location>
    </subcellularLocation>
</comment>
<feature type="non-terminal residue" evidence="8">
    <location>
        <position position="1"/>
    </location>
</feature>
<dbReference type="FunFam" id="1.25.40.10:FF:000496">
    <property type="entry name" value="Pentatricopeptide repeat-containing protein chloroplastic"/>
    <property type="match status" value="1"/>
</dbReference>
<feature type="repeat" description="PPR" evidence="6">
    <location>
        <begin position="379"/>
        <end position="413"/>
    </location>
</feature>
<reference evidence="8" key="1">
    <citation type="submission" date="2018-05" db="EMBL/GenBank/DDBJ databases">
        <title>Draft genome of Mucuna pruriens seed.</title>
        <authorList>
            <person name="Nnadi N.E."/>
            <person name="Vos R."/>
            <person name="Hasami M.H."/>
            <person name="Devisetty U.K."/>
            <person name="Aguiy J.C."/>
        </authorList>
    </citation>
    <scope>NUCLEOTIDE SEQUENCE [LARGE SCALE GENOMIC DNA]</scope>
    <source>
        <strain evidence="8">JCA_2017</strain>
    </source>
</reference>
<gene>
    <name evidence="8" type="primary">PCMP-E95</name>
    <name evidence="8" type="ORF">CR513_39635</name>
</gene>
<organism evidence="8 9">
    <name type="scientific">Mucuna pruriens</name>
    <name type="common">Velvet bean</name>
    <name type="synonym">Dolichos pruriens</name>
    <dbReference type="NCBI Taxonomy" id="157652"/>
    <lineage>
        <taxon>Eukaryota</taxon>
        <taxon>Viridiplantae</taxon>
        <taxon>Streptophyta</taxon>
        <taxon>Embryophyta</taxon>
        <taxon>Tracheophyta</taxon>
        <taxon>Spermatophyta</taxon>
        <taxon>Magnoliopsida</taxon>
        <taxon>eudicotyledons</taxon>
        <taxon>Gunneridae</taxon>
        <taxon>Pentapetalae</taxon>
        <taxon>rosids</taxon>
        <taxon>fabids</taxon>
        <taxon>Fabales</taxon>
        <taxon>Fabaceae</taxon>
        <taxon>Papilionoideae</taxon>
        <taxon>50 kb inversion clade</taxon>
        <taxon>NPAAA clade</taxon>
        <taxon>indigoferoid/millettioid clade</taxon>
        <taxon>Phaseoleae</taxon>
        <taxon>Mucuna</taxon>
    </lineage>
</organism>
<keyword evidence="4" id="KW-0677">Repeat</keyword>
<evidence type="ECO:0000256" key="7">
    <source>
        <dbReference type="SAM" id="MobiDB-lite"/>
    </source>
</evidence>
<dbReference type="InterPro" id="IPR011990">
    <property type="entry name" value="TPR-like_helical_dom_sf"/>
</dbReference>
<keyword evidence="2" id="KW-0150">Chloroplast</keyword>
<dbReference type="FunFam" id="1.25.40.10:FF:000645">
    <property type="entry name" value="Pentatricopeptide repeat-containing protein chloroplastic"/>
    <property type="match status" value="1"/>
</dbReference>
<feature type="region of interest" description="Disordered" evidence="7">
    <location>
        <begin position="17"/>
        <end position="40"/>
    </location>
</feature>
<dbReference type="InterPro" id="IPR002885">
    <property type="entry name" value="PPR_rpt"/>
</dbReference>
<evidence type="ECO:0000256" key="4">
    <source>
        <dbReference type="ARBA" id="ARBA00022737"/>
    </source>
</evidence>
<dbReference type="InterPro" id="IPR046960">
    <property type="entry name" value="PPR_At4g14850-like_plant"/>
</dbReference>
<feature type="compositionally biased region" description="Low complexity" evidence="7">
    <location>
        <begin position="17"/>
        <end position="28"/>
    </location>
</feature>
<keyword evidence="9" id="KW-1185">Reference proteome</keyword>
<evidence type="ECO:0000256" key="5">
    <source>
        <dbReference type="ARBA" id="ARBA00022946"/>
    </source>
</evidence>
<evidence type="ECO:0000256" key="1">
    <source>
        <dbReference type="ARBA" id="ARBA00004229"/>
    </source>
</evidence>
<evidence type="ECO:0000313" key="9">
    <source>
        <dbReference type="Proteomes" id="UP000257109"/>
    </source>
</evidence>
<dbReference type="GO" id="GO:0003729">
    <property type="term" value="F:mRNA binding"/>
    <property type="evidence" value="ECO:0007669"/>
    <property type="project" value="UniProtKB-ARBA"/>
</dbReference>
<dbReference type="AlphaFoldDB" id="A0A371FNJ9"/>
<dbReference type="Proteomes" id="UP000257109">
    <property type="component" value="Unassembled WGS sequence"/>
</dbReference>
<dbReference type="Pfam" id="PF01535">
    <property type="entry name" value="PPR"/>
    <property type="match status" value="4"/>
</dbReference>
<dbReference type="PANTHER" id="PTHR47926:SF452">
    <property type="entry name" value="PENTATRICOPEPTIDE REPEAT-CONTAINING PROTEIN"/>
    <property type="match status" value="1"/>
</dbReference>
<dbReference type="Pfam" id="PF20431">
    <property type="entry name" value="E_motif"/>
    <property type="match status" value="1"/>
</dbReference>
<evidence type="ECO:0000256" key="6">
    <source>
        <dbReference type="PROSITE-ProRule" id="PRU00708"/>
    </source>
</evidence>
<keyword evidence="5" id="KW-0809">Transit peptide</keyword>
<accession>A0A371FNJ9</accession>
<dbReference type="Pfam" id="PF13041">
    <property type="entry name" value="PPR_2"/>
    <property type="match status" value="2"/>
</dbReference>
<protein>
    <submittedName>
        <fullName evidence="8">Pentatricopeptide repeat-containing protein, chloroplastic</fullName>
    </submittedName>
</protein>
<evidence type="ECO:0000256" key="2">
    <source>
        <dbReference type="ARBA" id="ARBA00022528"/>
    </source>
</evidence>
<name>A0A371FNJ9_MUCPR</name>
<feature type="repeat" description="PPR" evidence="6">
    <location>
        <begin position="582"/>
        <end position="616"/>
    </location>
</feature>
<dbReference type="OrthoDB" id="756178at2759"/>
<keyword evidence="3" id="KW-0934">Plastid</keyword>
<evidence type="ECO:0000313" key="8">
    <source>
        <dbReference type="EMBL" id="RDX79884.1"/>
    </source>
</evidence>
<dbReference type="Gene3D" id="1.25.40.10">
    <property type="entry name" value="Tetratricopeptide repeat domain"/>
    <property type="match status" value="6"/>
</dbReference>
<comment type="caution">
    <text evidence="8">The sequence shown here is derived from an EMBL/GenBank/DDBJ whole genome shotgun (WGS) entry which is preliminary data.</text>
</comment>
<dbReference type="STRING" id="157652.A0A371FNJ9"/>
<evidence type="ECO:0000256" key="3">
    <source>
        <dbReference type="ARBA" id="ARBA00022640"/>
    </source>
</evidence>